<sequence length="173" mass="19750">MKNACLFILNALFLLFLFSCSKSEELEIDQGDEIISESERIMMEAFTHAEFFGNMKKYQTEDCESSCVNDTPSSWVLQESTHAFNAQFWIDLKIYNTPTEIVYAFQIMSRNNSRPVIASLNGQAINMPAYEMKVSKESSWNPCEIIEERFTISRGAGQALLINTSYKLFGTCD</sequence>
<evidence type="ECO:0008006" key="4">
    <source>
        <dbReference type="Google" id="ProtNLM"/>
    </source>
</evidence>
<dbReference type="KEGG" id="bbd:Belba_1214"/>
<gene>
    <name evidence="2" type="ordered locus">Belba_1214</name>
</gene>
<evidence type="ECO:0000256" key="1">
    <source>
        <dbReference type="SAM" id="SignalP"/>
    </source>
</evidence>
<organism evidence="2 3">
    <name type="scientific">Belliella baltica (strain DSM 15883 / CIP 108006 / LMG 21964 / BA134)</name>
    <dbReference type="NCBI Taxonomy" id="866536"/>
    <lineage>
        <taxon>Bacteria</taxon>
        <taxon>Pseudomonadati</taxon>
        <taxon>Bacteroidota</taxon>
        <taxon>Cytophagia</taxon>
        <taxon>Cytophagales</taxon>
        <taxon>Cyclobacteriaceae</taxon>
        <taxon>Belliella</taxon>
    </lineage>
</organism>
<dbReference type="AlphaFoldDB" id="I3Z3N1"/>
<dbReference type="EMBL" id="CP003281">
    <property type="protein sequence ID" value="AFL83849.1"/>
    <property type="molecule type" value="Genomic_DNA"/>
</dbReference>
<feature type="chain" id="PRO_5003684076" description="Lipoprotein" evidence="1">
    <location>
        <begin position="24"/>
        <end position="173"/>
    </location>
</feature>
<protein>
    <recommendedName>
        <fullName evidence="4">Lipoprotein</fullName>
    </recommendedName>
</protein>
<evidence type="ECO:0000313" key="3">
    <source>
        <dbReference type="Proteomes" id="UP000006050"/>
    </source>
</evidence>
<dbReference type="Proteomes" id="UP000006050">
    <property type="component" value="Chromosome"/>
</dbReference>
<keyword evidence="3" id="KW-1185">Reference proteome</keyword>
<dbReference type="PROSITE" id="PS51257">
    <property type="entry name" value="PROKAR_LIPOPROTEIN"/>
    <property type="match status" value="1"/>
</dbReference>
<evidence type="ECO:0000313" key="2">
    <source>
        <dbReference type="EMBL" id="AFL83849.1"/>
    </source>
</evidence>
<dbReference type="HOGENOM" id="CLU_1544640_0_0_10"/>
<proteinExistence type="predicted"/>
<name>I3Z3N1_BELBD</name>
<dbReference type="OrthoDB" id="839059at2"/>
<keyword evidence="1" id="KW-0732">Signal</keyword>
<accession>I3Z3N1</accession>
<dbReference type="RefSeq" id="WP_014771847.1">
    <property type="nucleotide sequence ID" value="NC_018010.1"/>
</dbReference>
<feature type="signal peptide" evidence="1">
    <location>
        <begin position="1"/>
        <end position="23"/>
    </location>
</feature>
<reference evidence="3" key="1">
    <citation type="submission" date="2012-06" db="EMBL/GenBank/DDBJ databases">
        <title>The complete genome of Belliella baltica DSM 15883.</title>
        <authorList>
            <person name="Lucas S."/>
            <person name="Copeland A."/>
            <person name="Lapidus A."/>
            <person name="Goodwin L."/>
            <person name="Pitluck S."/>
            <person name="Peters L."/>
            <person name="Mikhailova N."/>
            <person name="Davenport K."/>
            <person name="Kyrpides N."/>
            <person name="Mavromatis K."/>
            <person name="Pagani I."/>
            <person name="Ivanova N."/>
            <person name="Ovchinnikova G."/>
            <person name="Zeytun A."/>
            <person name="Detter J.C."/>
            <person name="Han C."/>
            <person name="Land M."/>
            <person name="Hauser L."/>
            <person name="Markowitz V."/>
            <person name="Cheng J.-F."/>
            <person name="Hugenholtz P."/>
            <person name="Woyke T."/>
            <person name="Wu D."/>
            <person name="Tindall B."/>
            <person name="Pomrenke H."/>
            <person name="Brambilla E."/>
            <person name="Klenk H.-P."/>
            <person name="Eisen J.A."/>
        </authorList>
    </citation>
    <scope>NUCLEOTIDE SEQUENCE [LARGE SCALE GENOMIC DNA]</scope>
    <source>
        <strain evidence="3">DSM 15883 / CIP 108006 / LMG 21964 / BA134</strain>
    </source>
</reference>